<dbReference type="EMBL" id="CP021780">
    <property type="protein sequence ID" value="ASA20566.1"/>
    <property type="molecule type" value="Genomic_DNA"/>
</dbReference>
<dbReference type="Proteomes" id="UP000249890">
    <property type="component" value="Chromosome"/>
</dbReference>
<dbReference type="AlphaFoldDB" id="A0A2Z2K4A1"/>
<organism evidence="1 2">
    <name type="scientific">Paenibacillus donghaensis</name>
    <dbReference type="NCBI Taxonomy" id="414771"/>
    <lineage>
        <taxon>Bacteria</taxon>
        <taxon>Bacillati</taxon>
        <taxon>Bacillota</taxon>
        <taxon>Bacilli</taxon>
        <taxon>Bacillales</taxon>
        <taxon>Paenibacillaceae</taxon>
        <taxon>Paenibacillus</taxon>
    </lineage>
</organism>
<dbReference type="KEGG" id="pdh:B9T62_06995"/>
<gene>
    <name evidence="1" type="ORF">B9T62_06995</name>
</gene>
<accession>A0A2Z2K4A1</accession>
<name>A0A2Z2K4A1_9BACL</name>
<protein>
    <submittedName>
        <fullName evidence="1">Uncharacterized protein</fullName>
    </submittedName>
</protein>
<sequence length="86" mass="9597">MERFHEGTGAVRAFQSPMKKRVIDGGSIKSSRNDRLGDLFMHVSGPGSAIGAVPSYVWEVQGSMQPRIGVAVRYFYLMQNVKTLFF</sequence>
<reference evidence="1 2" key="1">
    <citation type="submission" date="2017-06" db="EMBL/GenBank/DDBJ databases">
        <title>Complete genome sequence of Paenibacillus donghaensis KCTC 13049T isolated from East Sea sediment, South Korea.</title>
        <authorList>
            <person name="Jung B.K."/>
            <person name="Hong S.-J."/>
            <person name="Shin J.-H."/>
        </authorList>
    </citation>
    <scope>NUCLEOTIDE SEQUENCE [LARGE SCALE GENOMIC DNA]</scope>
    <source>
        <strain evidence="1 2">KCTC 13049</strain>
    </source>
</reference>
<evidence type="ECO:0000313" key="2">
    <source>
        <dbReference type="Proteomes" id="UP000249890"/>
    </source>
</evidence>
<evidence type="ECO:0000313" key="1">
    <source>
        <dbReference type="EMBL" id="ASA20566.1"/>
    </source>
</evidence>
<keyword evidence="2" id="KW-1185">Reference proteome</keyword>
<proteinExistence type="predicted"/>